<dbReference type="InterPro" id="IPR011009">
    <property type="entry name" value="Kinase-like_dom_sf"/>
</dbReference>
<dbReference type="GO" id="GO:0005886">
    <property type="term" value="C:plasma membrane"/>
    <property type="evidence" value="ECO:0007669"/>
    <property type="project" value="TreeGrafter"/>
</dbReference>
<dbReference type="Proteomes" id="UP001174909">
    <property type="component" value="Unassembled WGS sequence"/>
</dbReference>
<evidence type="ECO:0000256" key="3">
    <source>
        <dbReference type="ARBA" id="ARBA00022729"/>
    </source>
</evidence>
<dbReference type="GO" id="GO:0043235">
    <property type="term" value="C:receptor complex"/>
    <property type="evidence" value="ECO:0007669"/>
    <property type="project" value="TreeGrafter"/>
</dbReference>
<feature type="domain" description="Protein kinase" evidence="8">
    <location>
        <begin position="1"/>
        <end position="155"/>
    </location>
</feature>
<evidence type="ECO:0000256" key="7">
    <source>
        <dbReference type="ARBA" id="ARBA00023180"/>
    </source>
</evidence>
<dbReference type="SUPFAM" id="SSF56112">
    <property type="entry name" value="Protein kinase-like (PK-like)"/>
    <property type="match status" value="1"/>
</dbReference>
<dbReference type="Gene3D" id="1.10.510.10">
    <property type="entry name" value="Transferase(Phosphotransferase) domain 1"/>
    <property type="match status" value="1"/>
</dbReference>
<reference evidence="9" key="1">
    <citation type="submission" date="2023-03" db="EMBL/GenBank/DDBJ databases">
        <authorList>
            <person name="Steffen K."/>
            <person name="Cardenas P."/>
        </authorList>
    </citation>
    <scope>NUCLEOTIDE SEQUENCE</scope>
</reference>
<comment type="subcellular location">
    <subcellularLocation>
        <location evidence="1">Membrane</location>
        <topology evidence="1">Single-pass membrane protein</topology>
    </subcellularLocation>
</comment>
<evidence type="ECO:0000259" key="8">
    <source>
        <dbReference type="PROSITE" id="PS50011"/>
    </source>
</evidence>
<dbReference type="PROSITE" id="PS50011">
    <property type="entry name" value="PROTEIN_KINASE_DOM"/>
    <property type="match status" value="1"/>
</dbReference>
<keyword evidence="6 9" id="KW-0675">Receptor</keyword>
<proteinExistence type="predicted"/>
<protein>
    <submittedName>
        <fullName evidence="9">Discoidin domain-containing receptor 2</fullName>
    </submittedName>
</protein>
<keyword evidence="4" id="KW-1133">Transmembrane helix</keyword>
<dbReference type="GO" id="GO:0005524">
    <property type="term" value="F:ATP binding"/>
    <property type="evidence" value="ECO:0007669"/>
    <property type="project" value="InterPro"/>
</dbReference>
<keyword evidence="10" id="KW-1185">Reference proteome</keyword>
<dbReference type="EMBL" id="CASHTH010003882">
    <property type="protein sequence ID" value="CAI8050677.1"/>
    <property type="molecule type" value="Genomic_DNA"/>
</dbReference>
<sequence>MTSQISSAMQYLAAFDYIHRDISTRKCLVGKNFLVKLSDLGVNTSTYQSHYYCIRGNKLLPIRWIATESFDGKFSEKSDVWAFGVTMWEMFTLAKQLPYPHLSDEEVIHNALQTEHFCPPTRPNGCPQAVYQIMQQCWAIDLHHRATFQEVNEMFKTCI</sequence>
<keyword evidence="5" id="KW-0472">Membrane</keyword>
<evidence type="ECO:0000256" key="4">
    <source>
        <dbReference type="ARBA" id="ARBA00022989"/>
    </source>
</evidence>
<keyword evidence="7" id="KW-0325">Glycoprotein</keyword>
<keyword evidence="2" id="KW-0812">Transmembrane</keyword>
<comment type="caution">
    <text evidence="9">The sequence shown here is derived from an EMBL/GenBank/DDBJ whole genome shotgun (WGS) entry which is preliminary data.</text>
</comment>
<dbReference type="Pfam" id="PF07714">
    <property type="entry name" value="PK_Tyr_Ser-Thr"/>
    <property type="match status" value="1"/>
</dbReference>
<dbReference type="GO" id="GO:0007169">
    <property type="term" value="P:cell surface receptor protein tyrosine kinase signaling pathway"/>
    <property type="evidence" value="ECO:0007669"/>
    <property type="project" value="TreeGrafter"/>
</dbReference>
<organism evidence="9 10">
    <name type="scientific">Geodia barretti</name>
    <name type="common">Barrett's horny sponge</name>
    <dbReference type="NCBI Taxonomy" id="519541"/>
    <lineage>
        <taxon>Eukaryota</taxon>
        <taxon>Metazoa</taxon>
        <taxon>Porifera</taxon>
        <taxon>Demospongiae</taxon>
        <taxon>Heteroscleromorpha</taxon>
        <taxon>Tetractinellida</taxon>
        <taxon>Astrophorina</taxon>
        <taxon>Geodiidae</taxon>
        <taxon>Geodia</taxon>
    </lineage>
</organism>
<evidence type="ECO:0000313" key="10">
    <source>
        <dbReference type="Proteomes" id="UP001174909"/>
    </source>
</evidence>
<keyword evidence="3" id="KW-0732">Signal</keyword>
<dbReference type="PANTHER" id="PTHR24416:SF349">
    <property type="entry name" value="TYROSINE-PROTEIN KINASE RYK"/>
    <property type="match status" value="1"/>
</dbReference>
<evidence type="ECO:0000256" key="5">
    <source>
        <dbReference type="ARBA" id="ARBA00023136"/>
    </source>
</evidence>
<evidence type="ECO:0000256" key="6">
    <source>
        <dbReference type="ARBA" id="ARBA00023170"/>
    </source>
</evidence>
<dbReference type="GO" id="GO:0004714">
    <property type="term" value="F:transmembrane receptor protein tyrosine kinase activity"/>
    <property type="evidence" value="ECO:0007669"/>
    <property type="project" value="TreeGrafter"/>
</dbReference>
<gene>
    <name evidence="9" type="ORF">GBAR_LOCUS27799</name>
</gene>
<dbReference type="PRINTS" id="PR00109">
    <property type="entry name" value="TYRKINASE"/>
</dbReference>
<evidence type="ECO:0000256" key="2">
    <source>
        <dbReference type="ARBA" id="ARBA00022692"/>
    </source>
</evidence>
<dbReference type="GO" id="GO:0051897">
    <property type="term" value="P:positive regulation of phosphatidylinositol 3-kinase/protein kinase B signal transduction"/>
    <property type="evidence" value="ECO:0007669"/>
    <property type="project" value="TreeGrafter"/>
</dbReference>
<evidence type="ECO:0000256" key="1">
    <source>
        <dbReference type="ARBA" id="ARBA00004167"/>
    </source>
</evidence>
<dbReference type="InterPro" id="IPR050122">
    <property type="entry name" value="RTK"/>
</dbReference>
<dbReference type="SMART" id="SM00219">
    <property type="entry name" value="TyrKc"/>
    <property type="match status" value="1"/>
</dbReference>
<dbReference type="AlphaFoldDB" id="A0AA35TPC5"/>
<dbReference type="InterPro" id="IPR000719">
    <property type="entry name" value="Prot_kinase_dom"/>
</dbReference>
<accession>A0AA35TPC5</accession>
<name>A0AA35TPC5_GEOBA</name>
<dbReference type="InterPro" id="IPR020635">
    <property type="entry name" value="Tyr_kinase_cat_dom"/>
</dbReference>
<dbReference type="InterPro" id="IPR001245">
    <property type="entry name" value="Ser-Thr/Tyr_kinase_cat_dom"/>
</dbReference>
<dbReference type="PANTHER" id="PTHR24416">
    <property type="entry name" value="TYROSINE-PROTEIN KINASE RECEPTOR"/>
    <property type="match status" value="1"/>
</dbReference>
<evidence type="ECO:0000313" key="9">
    <source>
        <dbReference type="EMBL" id="CAI8050677.1"/>
    </source>
</evidence>